<protein>
    <submittedName>
        <fullName evidence="4">CBS domain-containing protein</fullName>
    </submittedName>
</protein>
<organism evidence="4 5">
    <name type="scientific">Candidatus Scatavimonas merdigallinarum</name>
    <dbReference type="NCBI Taxonomy" id="2840914"/>
    <lineage>
        <taxon>Bacteria</taxon>
        <taxon>Bacillati</taxon>
        <taxon>Bacillota</taxon>
        <taxon>Clostridia</taxon>
        <taxon>Eubacteriales</taxon>
        <taxon>Oscillospiraceae</taxon>
        <taxon>Oscillospiraceae incertae sedis</taxon>
        <taxon>Candidatus Scatavimonas</taxon>
    </lineage>
</organism>
<name>A0A9D1CVD7_9FIRM</name>
<reference evidence="4" key="2">
    <citation type="journal article" date="2021" name="PeerJ">
        <title>Extensive microbial diversity within the chicken gut microbiome revealed by metagenomics and culture.</title>
        <authorList>
            <person name="Gilroy R."/>
            <person name="Ravi A."/>
            <person name="Getino M."/>
            <person name="Pursley I."/>
            <person name="Horton D.L."/>
            <person name="Alikhan N.F."/>
            <person name="Baker D."/>
            <person name="Gharbi K."/>
            <person name="Hall N."/>
            <person name="Watson M."/>
            <person name="Adriaenssens E.M."/>
            <person name="Foster-Nyarko E."/>
            <person name="Jarju S."/>
            <person name="Secka A."/>
            <person name="Antonio M."/>
            <person name="Oren A."/>
            <person name="Chaudhuri R.R."/>
            <person name="La Ragione R."/>
            <person name="Hildebrand F."/>
            <person name="Pallen M.J."/>
        </authorList>
    </citation>
    <scope>NUCLEOTIDE SEQUENCE</scope>
    <source>
        <strain evidence="4">ChiSjej1B19-3389</strain>
    </source>
</reference>
<accession>A0A9D1CVD7</accession>
<dbReference type="PROSITE" id="PS51371">
    <property type="entry name" value="CBS"/>
    <property type="match status" value="1"/>
</dbReference>
<evidence type="ECO:0000256" key="1">
    <source>
        <dbReference type="ARBA" id="ARBA00023122"/>
    </source>
</evidence>
<evidence type="ECO:0000313" key="4">
    <source>
        <dbReference type="EMBL" id="HIQ80360.1"/>
    </source>
</evidence>
<keyword evidence="1 2" id="KW-0129">CBS domain</keyword>
<dbReference type="SUPFAM" id="SSF54631">
    <property type="entry name" value="CBS-domain pair"/>
    <property type="match status" value="1"/>
</dbReference>
<dbReference type="CDD" id="cd09834">
    <property type="entry name" value="CBS_pair_bac"/>
    <property type="match status" value="1"/>
</dbReference>
<evidence type="ECO:0000313" key="5">
    <source>
        <dbReference type="Proteomes" id="UP000886787"/>
    </source>
</evidence>
<evidence type="ECO:0000256" key="2">
    <source>
        <dbReference type="PROSITE-ProRule" id="PRU00703"/>
    </source>
</evidence>
<dbReference type="SMART" id="SM00116">
    <property type="entry name" value="CBS"/>
    <property type="match status" value="2"/>
</dbReference>
<dbReference type="InterPro" id="IPR000644">
    <property type="entry name" value="CBS_dom"/>
</dbReference>
<evidence type="ECO:0000259" key="3">
    <source>
        <dbReference type="PROSITE" id="PS51371"/>
    </source>
</evidence>
<feature type="domain" description="CBS" evidence="3">
    <location>
        <begin position="7"/>
        <end position="66"/>
    </location>
</feature>
<dbReference type="PANTHER" id="PTHR43080">
    <property type="entry name" value="CBS DOMAIN-CONTAINING PROTEIN CBSX3, MITOCHONDRIAL"/>
    <property type="match status" value="1"/>
</dbReference>
<dbReference type="Pfam" id="PF00571">
    <property type="entry name" value="CBS"/>
    <property type="match status" value="2"/>
</dbReference>
<reference evidence="4" key="1">
    <citation type="submission" date="2020-10" db="EMBL/GenBank/DDBJ databases">
        <authorList>
            <person name="Gilroy R."/>
        </authorList>
    </citation>
    <scope>NUCLEOTIDE SEQUENCE</scope>
    <source>
        <strain evidence="4">ChiSjej1B19-3389</strain>
    </source>
</reference>
<dbReference type="AlphaFoldDB" id="A0A9D1CVD7"/>
<sequence length="145" mass="16646">MNIVMLLKPKCDVAFLYEDNTLRQGLEKMRYHGYTAIPVIARDGTYVGTVSEGDFLWSVLDNGGQSLKDEEKFTVHNILKAGWNPAVRVNITMDALLLKVMDQNFVPVTDDRGSFMGIVTRRDVLKYFYQNQWKEEKRPLQAVAQ</sequence>
<gene>
    <name evidence="4" type="ORF">IAD32_03655</name>
</gene>
<dbReference type="EMBL" id="DVFW01000021">
    <property type="protein sequence ID" value="HIQ80360.1"/>
    <property type="molecule type" value="Genomic_DNA"/>
</dbReference>
<dbReference type="Gene3D" id="3.10.580.10">
    <property type="entry name" value="CBS-domain"/>
    <property type="match status" value="1"/>
</dbReference>
<dbReference type="InterPro" id="IPR051257">
    <property type="entry name" value="Diverse_CBS-Domain"/>
</dbReference>
<comment type="caution">
    <text evidence="4">The sequence shown here is derived from an EMBL/GenBank/DDBJ whole genome shotgun (WGS) entry which is preliminary data.</text>
</comment>
<dbReference type="Proteomes" id="UP000886787">
    <property type="component" value="Unassembled WGS sequence"/>
</dbReference>
<dbReference type="InterPro" id="IPR046342">
    <property type="entry name" value="CBS_dom_sf"/>
</dbReference>
<proteinExistence type="predicted"/>
<dbReference type="PANTHER" id="PTHR43080:SF26">
    <property type="entry name" value="REGULATORY PROTEIN"/>
    <property type="match status" value="1"/>
</dbReference>